<evidence type="ECO:0000313" key="2">
    <source>
        <dbReference type="Proteomes" id="UP000660675"/>
    </source>
</evidence>
<dbReference type="Proteomes" id="UP000660675">
    <property type="component" value="Unassembled WGS sequence"/>
</dbReference>
<comment type="caution">
    <text evidence="1">The sequence shown here is derived from an EMBL/GenBank/DDBJ whole genome shotgun (WGS) entry which is preliminary data.</text>
</comment>
<proteinExistence type="predicted"/>
<reference evidence="2" key="1">
    <citation type="journal article" date="2019" name="Int. J. Syst. Evol. Microbiol.">
        <title>The Global Catalogue of Microorganisms (GCM) 10K type strain sequencing project: providing services to taxonomists for standard genome sequencing and annotation.</title>
        <authorList>
            <consortium name="The Broad Institute Genomics Platform"/>
            <consortium name="The Broad Institute Genome Sequencing Center for Infectious Disease"/>
            <person name="Wu L."/>
            <person name="Ma J."/>
        </authorList>
    </citation>
    <scope>NUCLEOTIDE SEQUENCE [LARGE SCALE GENOMIC DNA]</scope>
    <source>
        <strain evidence="2">JCM 4376</strain>
    </source>
</reference>
<organism evidence="1 2">
    <name type="scientific">Streptomyces gelaticus</name>
    <dbReference type="NCBI Taxonomy" id="285446"/>
    <lineage>
        <taxon>Bacteria</taxon>
        <taxon>Bacillati</taxon>
        <taxon>Actinomycetota</taxon>
        <taxon>Actinomycetes</taxon>
        <taxon>Kitasatosporales</taxon>
        <taxon>Streptomycetaceae</taxon>
        <taxon>Streptomyces</taxon>
    </lineage>
</organism>
<keyword evidence="2" id="KW-1185">Reference proteome</keyword>
<name>A0ABQ2W0C3_9ACTN</name>
<sequence>MPVAGDEDDVGPGKRVEAMGDGVRQAVAAGHETGGRSAHPYLVRHAHPSRENLRRNADIERLRTFQYKDGDAMQGGGGHGKEVTWGATPVRAGAAGLLVIT</sequence>
<evidence type="ECO:0000313" key="1">
    <source>
        <dbReference type="EMBL" id="GGV87843.1"/>
    </source>
</evidence>
<accession>A0ABQ2W0C3</accession>
<dbReference type="EMBL" id="BMTF01000012">
    <property type="protein sequence ID" value="GGV87843.1"/>
    <property type="molecule type" value="Genomic_DNA"/>
</dbReference>
<gene>
    <name evidence="1" type="ORF">GCM10015535_37910</name>
</gene>
<protein>
    <submittedName>
        <fullName evidence="1">Uncharacterized protein</fullName>
    </submittedName>
</protein>